<name>A0A7U3UV29_9ACTN</name>
<gene>
    <name evidence="1" type="ORF">RVR_5828</name>
</gene>
<reference evidence="1 2" key="2">
    <citation type="journal article" date="2011" name="J. Antibiot.">
        <title>Furaquinocins I and J: novel polyketide isoprenoid hybrid compounds from Streptomyces reveromyceticus SN-593.</title>
        <authorList>
            <person name="Panthee S."/>
            <person name="Takahashi S."/>
            <person name="Takagi H."/>
            <person name="Nogawa T."/>
            <person name="Oowada E."/>
            <person name="Uramoto M."/>
            <person name="Osada H."/>
        </authorList>
    </citation>
    <scope>NUCLEOTIDE SEQUENCE [LARGE SCALE GENOMIC DNA]</scope>
    <source>
        <strain evidence="1 2">SN-593</strain>
    </source>
</reference>
<evidence type="ECO:0000313" key="1">
    <source>
        <dbReference type="EMBL" id="BBA99280.1"/>
    </source>
</evidence>
<keyword evidence="2" id="KW-1185">Reference proteome</keyword>
<evidence type="ECO:0000313" key="2">
    <source>
        <dbReference type="Proteomes" id="UP000595703"/>
    </source>
</evidence>
<dbReference type="EMBL" id="AP018365">
    <property type="protein sequence ID" value="BBA99280.1"/>
    <property type="molecule type" value="Genomic_DNA"/>
</dbReference>
<evidence type="ECO:0008006" key="3">
    <source>
        <dbReference type="Google" id="ProtNLM"/>
    </source>
</evidence>
<reference evidence="1 2" key="1">
    <citation type="journal article" date="2010" name="J. Bacteriol.">
        <title>Biochemical characterization of a novel indole prenyltransferase from Streptomyces sp. SN-593.</title>
        <authorList>
            <person name="Takahashi S."/>
            <person name="Takagi H."/>
            <person name="Toyoda A."/>
            <person name="Uramoto M."/>
            <person name="Nogawa T."/>
            <person name="Ueki M."/>
            <person name="Sakaki Y."/>
            <person name="Osada H."/>
        </authorList>
    </citation>
    <scope>NUCLEOTIDE SEQUENCE [LARGE SCALE GENOMIC DNA]</scope>
    <source>
        <strain evidence="1 2">SN-593</strain>
    </source>
</reference>
<reference evidence="1 2" key="4">
    <citation type="journal article" date="2020" name="Sci. Rep.">
        <title>beta-carboline chemical signals induce reveromycin production through a LuxR family regulator in Streptomyces sp. SN-593.</title>
        <authorList>
            <person name="Panthee S."/>
            <person name="Kito N."/>
            <person name="Hayashi T."/>
            <person name="Shimizu T."/>
            <person name="Ishikawa J."/>
            <person name="Hamamoto H."/>
            <person name="Osada H."/>
            <person name="Takahashi S."/>
        </authorList>
    </citation>
    <scope>NUCLEOTIDE SEQUENCE [LARGE SCALE GENOMIC DNA]</scope>
    <source>
        <strain evidence="1 2">SN-593</strain>
    </source>
</reference>
<organism evidence="1 2">
    <name type="scientific">Actinacidiphila reveromycinica</name>
    <dbReference type="NCBI Taxonomy" id="659352"/>
    <lineage>
        <taxon>Bacteria</taxon>
        <taxon>Bacillati</taxon>
        <taxon>Actinomycetota</taxon>
        <taxon>Actinomycetes</taxon>
        <taxon>Kitasatosporales</taxon>
        <taxon>Streptomycetaceae</taxon>
        <taxon>Actinacidiphila</taxon>
    </lineage>
</organism>
<dbReference type="RefSeq" id="WP_202235296.1">
    <property type="nucleotide sequence ID" value="NZ_AP018365.1"/>
</dbReference>
<sequence length="156" mass="17166">MAPRSGKDLAKIAKELKAMDDKAVLKGFRKELRKAAAPLVPAVRASIRAIPSSRPYSPNGLRGQMSRATTLQAKTTGKQASVVIRVDGRKMAAGAKAVQAYMEGIKKPWRHPVYGNTEAWVTQQPHPYFYKVVRTVGPRARLAVARVMDDITKKIT</sequence>
<accession>A0A7U3UV29</accession>
<dbReference type="KEGG" id="arev:RVR_5828"/>
<proteinExistence type="predicted"/>
<dbReference type="AlphaFoldDB" id="A0A7U3UV29"/>
<dbReference type="Proteomes" id="UP000595703">
    <property type="component" value="Chromosome"/>
</dbReference>
<protein>
    <recommendedName>
        <fullName evidence="3">HK97 gp10 family phage protein</fullName>
    </recommendedName>
</protein>
<reference evidence="1 2" key="3">
    <citation type="journal article" date="2011" name="Nat. Chem. Biol.">
        <title>Reveromycin A biosynthesis uses RevG and RevJ for stereospecific spiroacetal formation.</title>
        <authorList>
            <person name="Takahashi S."/>
            <person name="Toyoda A."/>
            <person name="Sekiyama Y."/>
            <person name="Takagi H."/>
            <person name="Nogawa T."/>
            <person name="Uramoto M."/>
            <person name="Suzuki R."/>
            <person name="Koshino H."/>
            <person name="Kumano T."/>
            <person name="Panthee S."/>
            <person name="Dairi T."/>
            <person name="Ishikawa J."/>
            <person name="Ikeda H."/>
            <person name="Sakaki Y."/>
            <person name="Osada H."/>
        </authorList>
    </citation>
    <scope>NUCLEOTIDE SEQUENCE [LARGE SCALE GENOMIC DNA]</scope>
    <source>
        <strain evidence="1 2">SN-593</strain>
    </source>
</reference>